<dbReference type="GO" id="GO:0046872">
    <property type="term" value="F:metal ion binding"/>
    <property type="evidence" value="ECO:0007669"/>
    <property type="project" value="UniProtKB-KW"/>
</dbReference>
<organism evidence="4 5">
    <name type="scientific">Noviherbaspirillum pedocola</name>
    <dbReference type="NCBI Taxonomy" id="2801341"/>
    <lineage>
        <taxon>Bacteria</taxon>
        <taxon>Pseudomonadati</taxon>
        <taxon>Pseudomonadota</taxon>
        <taxon>Betaproteobacteria</taxon>
        <taxon>Burkholderiales</taxon>
        <taxon>Oxalobacteraceae</taxon>
        <taxon>Noviherbaspirillum</taxon>
    </lineage>
</organism>
<accession>A0A934SWN1</accession>
<keyword evidence="5" id="KW-1185">Reference proteome</keyword>
<evidence type="ECO:0000313" key="4">
    <source>
        <dbReference type="EMBL" id="MBK4738181.1"/>
    </source>
</evidence>
<dbReference type="AlphaFoldDB" id="A0A934SWN1"/>
<gene>
    <name evidence="4" type="ORF">JJB74_26455</name>
</gene>
<dbReference type="Proteomes" id="UP000622890">
    <property type="component" value="Unassembled WGS sequence"/>
</dbReference>
<dbReference type="EMBL" id="JAEPBG010000018">
    <property type="protein sequence ID" value="MBK4738181.1"/>
    <property type="molecule type" value="Genomic_DNA"/>
</dbReference>
<dbReference type="SUPFAM" id="SSF47188">
    <property type="entry name" value="Hemerythrin-like"/>
    <property type="match status" value="1"/>
</dbReference>
<keyword evidence="2" id="KW-0479">Metal-binding</keyword>
<dbReference type="Gene3D" id="1.20.120.50">
    <property type="entry name" value="Hemerythrin-like"/>
    <property type="match status" value="1"/>
</dbReference>
<proteinExistence type="inferred from homology"/>
<keyword evidence="3" id="KW-0408">Iron</keyword>
<comment type="caution">
    <text evidence="4">The sequence shown here is derived from an EMBL/GenBank/DDBJ whole genome shotgun (WGS) entry which is preliminary data.</text>
</comment>
<dbReference type="InterPro" id="IPR035938">
    <property type="entry name" value="Hemerythrin-like_sf"/>
</dbReference>
<dbReference type="RefSeq" id="WP_200597175.1">
    <property type="nucleotide sequence ID" value="NZ_JAEPBG010000018.1"/>
</dbReference>
<evidence type="ECO:0000256" key="1">
    <source>
        <dbReference type="ARBA" id="ARBA00010587"/>
    </source>
</evidence>
<evidence type="ECO:0000256" key="2">
    <source>
        <dbReference type="ARBA" id="ARBA00022723"/>
    </source>
</evidence>
<protein>
    <recommendedName>
        <fullName evidence="6">Hemerythrin-like domain-containing protein</fullName>
    </recommendedName>
</protein>
<reference evidence="4" key="1">
    <citation type="submission" date="2021-01" db="EMBL/GenBank/DDBJ databases">
        <title>Genome sequence of strain Noviherbaspirillum sp. DKR-6.</title>
        <authorList>
            <person name="Chaudhary D.K."/>
        </authorList>
    </citation>
    <scope>NUCLEOTIDE SEQUENCE</scope>
    <source>
        <strain evidence="4">DKR-6</strain>
    </source>
</reference>
<sequence>MLGRVAKALQSAAKAKDAEFEKRFLELTAEIESAFFMEEAWMEIRGLPTLKSQREQHARVLQGMHYAHAALMQGQTASSRKVVTSLLPLWLPEHFASMRQALGQRKVHNVLTHVTAPRRDASGGRRFRQ</sequence>
<comment type="similarity">
    <text evidence="1">Belongs to the hemerythrin family.</text>
</comment>
<evidence type="ECO:0000256" key="3">
    <source>
        <dbReference type="ARBA" id="ARBA00023004"/>
    </source>
</evidence>
<evidence type="ECO:0000313" key="5">
    <source>
        <dbReference type="Proteomes" id="UP000622890"/>
    </source>
</evidence>
<evidence type="ECO:0008006" key="6">
    <source>
        <dbReference type="Google" id="ProtNLM"/>
    </source>
</evidence>
<name>A0A934SWN1_9BURK</name>